<feature type="domain" description="HD/PDEase" evidence="1">
    <location>
        <begin position="19"/>
        <end position="135"/>
    </location>
</feature>
<dbReference type="GeneID" id="66454255"/>
<dbReference type="AlphaFoldDB" id="A0A133CMW9"/>
<dbReference type="EMBL" id="FKLM01000065">
    <property type="protein sequence ID" value="SAM52438.1"/>
    <property type="molecule type" value="Genomic_DNA"/>
</dbReference>
<dbReference type="EMBL" id="WEFP01000001">
    <property type="protein sequence ID" value="KAB7576354.1"/>
    <property type="molecule type" value="Genomic_DNA"/>
</dbReference>
<dbReference type="Proteomes" id="UP000191171">
    <property type="component" value="Unassembled WGS sequence"/>
</dbReference>
<reference evidence="7 14" key="4">
    <citation type="submission" date="2017-10" db="EMBL/GenBank/DDBJ databases">
        <title>Draft genomes of the Enterococcus faecium isolated from human feces before and after Helicobacter pylori eradication therapy.</title>
        <authorList>
            <person name="Prianichniikov N.A."/>
            <person name="Glushchenko O.E."/>
            <person name="Malakhova M.V."/>
        </authorList>
    </citation>
    <scope>NUCLEOTIDE SEQUENCE [LARGE SCALE GENOMIC DNA]</scope>
    <source>
        <strain evidence="7 14">Hp_5-7</strain>
    </source>
</reference>
<proteinExistence type="predicted"/>
<reference evidence="5" key="9">
    <citation type="submission" date="2023-03" db="EMBL/GenBank/DDBJ databases">
        <authorList>
            <person name="Shen W."/>
            <person name="Cai J."/>
        </authorList>
    </citation>
    <scope>NUCLEOTIDE SEQUENCE</scope>
    <source>
        <strain evidence="5">B1010-2</strain>
    </source>
</reference>
<accession>A0A133CMW9</accession>
<protein>
    <submittedName>
        <fullName evidence="2">HD domain-containing protein</fullName>
    </submittedName>
    <submittedName>
        <fullName evidence="6">Metal-dependent phosphohydrolase</fullName>
    </submittedName>
</protein>
<gene>
    <name evidence="3" type="ORF">AWT83_12875</name>
    <name evidence="6" type="ORF">B1P95_01735</name>
    <name evidence="7" type="ORF">CQR37_03810</name>
    <name evidence="9" type="ORF">CYQ77_03825</name>
    <name evidence="8" type="ORF">DKP91_04965</name>
    <name evidence="10" type="ORF">DTPHA_602562</name>
    <name evidence="2" type="ORF">GBM73_03025</name>
    <name evidence="4" type="ORF">KYX88_13180</name>
    <name evidence="5" type="ORF">P6Z85_02035</name>
</gene>
<dbReference type="EMBL" id="PCGC01000005">
    <property type="protein sequence ID" value="PHL22416.1"/>
    <property type="molecule type" value="Genomic_DNA"/>
</dbReference>
<dbReference type="Pfam" id="PF01966">
    <property type="entry name" value="HD"/>
    <property type="match status" value="1"/>
</dbReference>
<dbReference type="GO" id="GO:0016787">
    <property type="term" value="F:hydrolase activity"/>
    <property type="evidence" value="ECO:0007669"/>
    <property type="project" value="UniProtKB-KW"/>
</dbReference>
<reference evidence="6 13" key="3">
    <citation type="submission" date="2017-02" db="EMBL/GenBank/DDBJ databases">
        <title>Clonality and virulence of isolates of VRE in Hematopoietic Stem Cell Transplanted (HSCT) patients.</title>
        <authorList>
            <person name="Marchi A.P."/>
            <person name="Martins R.C."/>
            <person name="Marie S.K."/>
            <person name="Levin A.S."/>
            <person name="Costa S.F."/>
        </authorList>
    </citation>
    <scope>NUCLEOTIDE SEQUENCE [LARGE SCALE GENOMIC DNA]</scope>
    <source>
        <strain evidence="6 13">LIM1759</strain>
    </source>
</reference>
<dbReference type="Proteomes" id="UP000289562">
    <property type="component" value="Unassembled WGS sequence"/>
</dbReference>
<evidence type="ECO:0000313" key="4">
    <source>
        <dbReference type="EMBL" id="MBX4223726.1"/>
    </source>
</evidence>
<evidence type="ECO:0000313" key="2">
    <source>
        <dbReference type="EMBL" id="KAB7576354.1"/>
    </source>
</evidence>
<dbReference type="EMBL" id="JAIFOC010000149">
    <property type="protein sequence ID" value="MBX4223726.1"/>
    <property type="molecule type" value="Genomic_DNA"/>
</dbReference>
<evidence type="ECO:0000313" key="17">
    <source>
        <dbReference type="Proteomes" id="UP000469871"/>
    </source>
</evidence>
<evidence type="ECO:0000313" key="16">
    <source>
        <dbReference type="Proteomes" id="UP000289562"/>
    </source>
</evidence>
<evidence type="ECO:0000313" key="6">
    <source>
        <dbReference type="EMBL" id="OOL83818.1"/>
    </source>
</evidence>
<evidence type="ECO:0000313" key="10">
    <source>
        <dbReference type="EMBL" id="SAM52438.1"/>
    </source>
</evidence>
<dbReference type="PANTHER" id="PTHR33594:SF1">
    <property type="entry name" value="HD_PDEASE DOMAIN-CONTAINING PROTEIN"/>
    <property type="match status" value="1"/>
</dbReference>
<dbReference type="InterPro" id="IPR003607">
    <property type="entry name" value="HD/PDEase_dom"/>
</dbReference>
<dbReference type="SMART" id="SM00471">
    <property type="entry name" value="HDc"/>
    <property type="match status" value="1"/>
</dbReference>
<dbReference type="Proteomes" id="UP000249070">
    <property type="component" value="Unassembled WGS sequence"/>
</dbReference>
<reference evidence="8 15" key="6">
    <citation type="submission" date="2018-05" db="EMBL/GenBank/DDBJ databases">
        <title>Vancomycin-resistant Enterococcus faecium strain from Chelyabinsk, Russia.</title>
        <authorList>
            <person name="Gostev V."/>
            <person name="Goncharov A."/>
            <person name="Kolodzhieva V."/>
            <person name="Suvorov A."/>
            <person name="Sidorenko S."/>
            <person name="Zueva L."/>
        </authorList>
    </citation>
    <scope>NUCLEOTIDE SEQUENCE [LARGE SCALE GENOMIC DNA]</scope>
    <source>
        <strain evidence="8 15">20</strain>
    </source>
</reference>
<evidence type="ECO:0000313" key="14">
    <source>
        <dbReference type="Proteomes" id="UP000224303"/>
    </source>
</evidence>
<dbReference type="EMBL" id="QHGU01000017">
    <property type="protein sequence ID" value="PZM56252.1"/>
    <property type="molecule type" value="Genomic_DNA"/>
</dbReference>
<dbReference type="Proteomes" id="UP000469871">
    <property type="component" value="Unassembled WGS sequence"/>
</dbReference>
<evidence type="ECO:0000259" key="1">
    <source>
        <dbReference type="SMART" id="SM00471"/>
    </source>
</evidence>
<dbReference type="OMA" id="GHDWFHI"/>
<evidence type="ECO:0000313" key="15">
    <source>
        <dbReference type="Proteomes" id="UP000249070"/>
    </source>
</evidence>
<name>A0A133CMW9_ENTFC</name>
<reference evidence="9 16" key="5">
    <citation type="submission" date="2017-12" db="EMBL/GenBank/DDBJ databases">
        <title>A pool of 800 enterococci isolated from chicken carcass rinse samples from New Zealand.</title>
        <authorList>
            <person name="Zhang J."/>
            <person name="Rogers L."/>
            <person name="Midwinter A."/>
            <person name="French N."/>
        </authorList>
    </citation>
    <scope>NUCLEOTIDE SEQUENCE [LARGE SCALE GENOMIC DNA]</scope>
    <source>
        <strain evidence="9 16">EN697</strain>
    </source>
</reference>
<dbReference type="InterPro" id="IPR006674">
    <property type="entry name" value="HD_domain"/>
</dbReference>
<keyword evidence="6" id="KW-0378">Hydrolase</keyword>
<dbReference type="PANTHER" id="PTHR33594">
    <property type="entry name" value="SUPERFAMILY HYDROLASE, PUTATIVE (AFU_ORTHOLOGUE AFUA_1G03035)-RELATED"/>
    <property type="match status" value="1"/>
</dbReference>
<evidence type="ECO:0000313" key="12">
    <source>
        <dbReference type="Proteomes" id="UP000183509"/>
    </source>
</evidence>
<evidence type="ECO:0000313" key="11">
    <source>
        <dbReference type="Proteomes" id="UP000070452"/>
    </source>
</evidence>
<evidence type="ECO:0000313" key="7">
    <source>
        <dbReference type="EMBL" id="PHL22416.1"/>
    </source>
</evidence>
<evidence type="ECO:0000313" key="8">
    <source>
        <dbReference type="EMBL" id="PZM56252.1"/>
    </source>
</evidence>
<evidence type="ECO:0000313" key="13">
    <source>
        <dbReference type="Proteomes" id="UP000191171"/>
    </source>
</evidence>
<dbReference type="SUPFAM" id="SSF109604">
    <property type="entry name" value="HD-domain/PDEase-like"/>
    <property type="match status" value="1"/>
</dbReference>
<evidence type="ECO:0000313" key="3">
    <source>
        <dbReference type="EMBL" id="KWX19321.1"/>
    </source>
</evidence>
<dbReference type="EMBL" id="LRHK01000001">
    <property type="protein sequence ID" value="KWX19321.1"/>
    <property type="molecule type" value="Genomic_DNA"/>
</dbReference>
<dbReference type="EMBL" id="JARPTX010000004">
    <property type="protein sequence ID" value="MDT2368967.1"/>
    <property type="molecule type" value="Genomic_DNA"/>
</dbReference>
<reference evidence="2 17" key="7">
    <citation type="submission" date="2019-10" db="EMBL/GenBank/DDBJ databases">
        <title>Evolutionary dynamics of vancomycin-resistant Enterococcus faecium during gastrointestinal tract colonization and bloodstream infection in immunocompromised pediatric patients.</title>
        <authorList>
            <person name="Chilambi G.S."/>
            <person name="Nordstrom H.R."/>
            <person name="Evans D.R."/>
            <person name="Ferrolino J."/>
            <person name="Hayden R.T."/>
            <person name="Maron G.M."/>
            <person name="Vo A.N."/>
            <person name="Gilmore M.S."/>
            <person name="Wolf J."/>
            <person name="Rosch J.W."/>
            <person name="Van Tyne D."/>
        </authorList>
    </citation>
    <scope>NUCLEOTIDE SEQUENCE [LARGE SCALE GENOMIC DNA]</scope>
    <source>
        <strain evidence="2 17">VRECG27</strain>
    </source>
</reference>
<evidence type="ECO:0000313" key="9">
    <source>
        <dbReference type="EMBL" id="RXU90229.1"/>
    </source>
</evidence>
<dbReference type="RefSeq" id="WP_002289185.1">
    <property type="nucleotide sequence ID" value="NZ_AP019394.1"/>
</dbReference>
<dbReference type="EMBL" id="MVGJ01000009">
    <property type="protein sequence ID" value="OOL83818.1"/>
    <property type="molecule type" value="Genomic_DNA"/>
</dbReference>
<reference evidence="10 12" key="2">
    <citation type="submission" date="2016-04" db="EMBL/GenBank/DDBJ databases">
        <authorList>
            <person name="Millard A."/>
        </authorList>
    </citation>
    <scope>NUCLEOTIDE SEQUENCE [LARGE SCALE GENOMIC DNA]</scope>
    <source>
        <strain evidence="10">Isolate 22</strain>
    </source>
</reference>
<dbReference type="Gene3D" id="1.10.472.50">
    <property type="entry name" value="HD-domain/PDEase-like"/>
    <property type="match status" value="1"/>
</dbReference>
<dbReference type="EMBL" id="PJVH01000008">
    <property type="protein sequence ID" value="RXU90229.1"/>
    <property type="molecule type" value="Genomic_DNA"/>
</dbReference>
<comment type="caution">
    <text evidence="6">The sequence shown here is derived from an EMBL/GenBank/DDBJ whole genome shotgun (WGS) entry which is preliminary data.</text>
</comment>
<organism evidence="6 13">
    <name type="scientific">Enterococcus faecium</name>
    <name type="common">Streptococcus faecium</name>
    <dbReference type="NCBI Taxonomy" id="1352"/>
    <lineage>
        <taxon>Bacteria</taxon>
        <taxon>Bacillati</taxon>
        <taxon>Bacillota</taxon>
        <taxon>Bacilli</taxon>
        <taxon>Lactobacillales</taxon>
        <taxon>Enterococcaceae</taxon>
        <taxon>Enterococcus</taxon>
    </lineage>
</organism>
<reference evidence="3 11" key="1">
    <citation type="submission" date="2016-01" db="EMBL/GenBank/DDBJ databases">
        <title>Molecular Mechanisms for transfer of large genomic segments between Enterococcus faecium strains.</title>
        <authorList>
            <person name="Garcia-Solache M.A."/>
            <person name="Lebreton F."/>
            <person name="Mclaughlin R.E."/>
            <person name="Whiteaker J.D."/>
            <person name="Gilmore M.S."/>
            <person name="Rice L.B."/>
        </authorList>
    </citation>
    <scope>NUCLEOTIDE SEQUENCE [LARGE SCALE GENOMIC DNA]</scope>
    <source>
        <strain evidence="3 11">D344RRF x C68</strain>
    </source>
</reference>
<dbReference type="Proteomes" id="UP000183509">
    <property type="component" value="Unassembled WGS sequence"/>
</dbReference>
<dbReference type="STRING" id="1352.AL014_05820"/>
<dbReference type="Proteomes" id="UP001139644">
    <property type="component" value="Unassembled WGS sequence"/>
</dbReference>
<dbReference type="Proteomes" id="UP000070452">
    <property type="component" value="Unassembled WGS sequence"/>
</dbReference>
<dbReference type="Proteomes" id="UP000224303">
    <property type="component" value="Unassembled WGS sequence"/>
</dbReference>
<evidence type="ECO:0000313" key="5">
    <source>
        <dbReference type="EMBL" id="MDT2368967.1"/>
    </source>
</evidence>
<dbReference type="CDD" id="cd00077">
    <property type="entry name" value="HDc"/>
    <property type="match status" value="1"/>
</dbReference>
<reference evidence="4" key="8">
    <citation type="journal article" date="2022" name="J. Anim. Sci.">
        <title>Whole genome sequence analyses-based assessment of virulence potential and antimicrobial susceptibilities and resistance of Enterococcus faecium strains isolated from commercial swine and cattle probiotic products.</title>
        <authorList>
            <person name="Shridhar P.B."/>
            <person name="Amachawadi R.G."/>
            <person name="Tokach M."/>
            <person name="Patel I."/>
            <person name="Gangiredla J."/>
            <person name="Mammel M."/>
            <person name="Nagaraja T.G."/>
        </authorList>
    </citation>
    <scope>NUCLEOTIDE SEQUENCE</scope>
    <source>
        <strain evidence="4">EF215</strain>
    </source>
</reference>
<dbReference type="PATRIC" id="fig|1352.1358.peg.1837"/>
<sequence>MDKLQVIADYSMDQLAHDQTGHGSDHTKRVVKLAEKILETEPQADRFVTLAAAYLHDTIDDKVVKNENEAKQQLRVFLRSLPIVEEQISMIFSIIENMSFSKNLSEAAELSLEGKIVQDADRIEALGAIGILRTAYFGGGHGHPIFDPELYPQTFKDKENYRKGTTVINHFYEKLFLLSDKMNTDYGYEEAKRRETFMREFLEEFFLEWSIDDENFTPDNWIKNNKK</sequence>
<dbReference type="Gene3D" id="1.20.58.1910">
    <property type="match status" value="1"/>
</dbReference>
<dbReference type="Proteomes" id="UP001260956">
    <property type="component" value="Unassembled WGS sequence"/>
</dbReference>